<name>Q10PI0_ORYSJ</name>
<evidence type="ECO:0000313" key="1">
    <source>
        <dbReference type="EMBL" id="ABF94816.1"/>
    </source>
</evidence>
<organism evidence="1">
    <name type="scientific">Oryza sativa subsp. japonica</name>
    <name type="common">Rice</name>
    <dbReference type="NCBI Taxonomy" id="39947"/>
    <lineage>
        <taxon>Eukaryota</taxon>
        <taxon>Viridiplantae</taxon>
        <taxon>Streptophyta</taxon>
        <taxon>Embryophyta</taxon>
        <taxon>Tracheophyta</taxon>
        <taxon>Spermatophyta</taxon>
        <taxon>Magnoliopsida</taxon>
        <taxon>Liliopsida</taxon>
        <taxon>Poales</taxon>
        <taxon>Poaceae</taxon>
        <taxon>BOP clade</taxon>
        <taxon>Oryzoideae</taxon>
        <taxon>Oryzeae</taxon>
        <taxon>Oryzinae</taxon>
        <taxon>Oryza</taxon>
        <taxon>Oryza sativa</taxon>
    </lineage>
</organism>
<proteinExistence type="predicted"/>
<reference evidence="1" key="2">
    <citation type="submission" date="2006-06" db="EMBL/GenBank/DDBJ databases">
        <authorList>
            <person name="Buell R."/>
            <person name="Wing R.A."/>
            <person name="McCombie W.A."/>
            <person name="Ouyang S."/>
        </authorList>
    </citation>
    <scope>NUCLEOTIDE SEQUENCE</scope>
</reference>
<dbReference type="AlphaFoldDB" id="Q10PI0"/>
<protein>
    <submittedName>
        <fullName evidence="1">Uncharacterized protein</fullName>
    </submittedName>
</protein>
<sequence>MYVWTDIKVEVKFTCGNVDASIRYGVKELDCTIQTLKRSRLIE</sequence>
<dbReference type="EMBL" id="DP000009">
    <property type="protein sequence ID" value="ABF94816.1"/>
    <property type="molecule type" value="Genomic_DNA"/>
</dbReference>
<accession>Q10PI0</accession>
<gene>
    <name evidence="1" type="ordered locus">LOC_Os03g13089</name>
</gene>
<reference evidence="1" key="1">
    <citation type="journal article" date="2005" name="Genome Res.">
        <title>Sequence, annotation, and analysis of synteny between rice chromosome 3 and diverged grass species.</title>
        <authorList>
            <consortium name="Rice Chromosome 3 Sequencing Consortium"/>
            <person name="Buell C.R."/>
            <person name="Yuan Q."/>
            <person name="Ouyang S."/>
            <person name="Liu J."/>
            <person name="Zhu W."/>
            <person name="Wang A."/>
            <person name="Maiti R."/>
            <person name="Haas B."/>
            <person name="Wortman J."/>
            <person name="Pertea M."/>
            <person name="Jones K.M."/>
            <person name="Kim M."/>
            <person name="Overton L."/>
            <person name="Tsitrin T."/>
            <person name="Fadrosh D."/>
            <person name="Bera J."/>
            <person name="Weaver B."/>
            <person name="Jin S."/>
            <person name="Johri S."/>
            <person name="Reardon M."/>
            <person name="Webb K."/>
            <person name="Hill J."/>
            <person name="Moffat K."/>
            <person name="Tallon L."/>
            <person name="Van Aken S."/>
            <person name="Lewis M."/>
            <person name="Utterback T."/>
            <person name="Feldblyum T."/>
            <person name="Zismann V."/>
            <person name="Iobst S."/>
            <person name="Hsiao J."/>
            <person name="de Vazeille A.R."/>
            <person name="Salzberg S.L."/>
            <person name="White O."/>
            <person name="Fraser C."/>
            <person name="Yu Y."/>
            <person name="Kim H."/>
            <person name="Rambo T."/>
            <person name="Currie J."/>
            <person name="Collura K."/>
            <person name="Kernodle-Thompson S."/>
            <person name="Wei F."/>
            <person name="Kudrna K."/>
            <person name="Ammiraju J.S."/>
            <person name="Luo M."/>
            <person name="Goicoechea J.L."/>
            <person name="Wing R.A."/>
            <person name="Henry D."/>
            <person name="Oates R."/>
            <person name="Palmer M."/>
            <person name="Pries G."/>
            <person name="Saski C."/>
            <person name="Simmons J."/>
            <person name="Soderlund C."/>
            <person name="Nelson W."/>
            <person name="de la Bastide M."/>
            <person name="Spiegel L."/>
            <person name="Nascimento L."/>
            <person name="Huang E."/>
            <person name="Preston R."/>
            <person name="Zutavern T."/>
            <person name="Palmer L."/>
            <person name="O'Shaughnessy A."/>
            <person name="Dike S."/>
            <person name="McCombie W.R."/>
            <person name="Minx P."/>
            <person name="Cordum H."/>
            <person name="Wilson R."/>
            <person name="Jin W."/>
            <person name="Lee H.R."/>
            <person name="Jiang J."/>
            <person name="Jackson S."/>
        </authorList>
    </citation>
    <scope>NUCLEOTIDE SEQUENCE [LARGE SCALE GENOMIC DNA]</scope>
</reference>